<keyword evidence="1" id="KW-0732">Signal</keyword>
<comment type="caution">
    <text evidence="4">The sequence shown here is derived from an EMBL/GenBank/DDBJ whole genome shotgun (WGS) entry which is preliminary data.</text>
</comment>
<evidence type="ECO:0000256" key="1">
    <source>
        <dbReference type="SAM" id="SignalP"/>
    </source>
</evidence>
<feature type="domain" description="PA" evidence="2">
    <location>
        <begin position="141"/>
        <end position="214"/>
    </location>
</feature>
<dbReference type="InterPro" id="IPR007484">
    <property type="entry name" value="Peptidase_M28"/>
</dbReference>
<dbReference type="PANTHER" id="PTHR12147">
    <property type="entry name" value="METALLOPEPTIDASE M28 FAMILY MEMBER"/>
    <property type="match status" value="1"/>
</dbReference>
<dbReference type="SUPFAM" id="SSF52025">
    <property type="entry name" value="PA domain"/>
    <property type="match status" value="1"/>
</dbReference>
<dbReference type="InterPro" id="IPR046450">
    <property type="entry name" value="PA_dom_sf"/>
</dbReference>
<evidence type="ECO:0000313" key="5">
    <source>
        <dbReference type="Proteomes" id="UP001597221"/>
    </source>
</evidence>
<dbReference type="CDD" id="cd02133">
    <property type="entry name" value="PA_C5a_like"/>
    <property type="match status" value="1"/>
</dbReference>
<organism evidence="4 5">
    <name type="scientific">Oceanobacillus luteolus</name>
    <dbReference type="NCBI Taxonomy" id="1274358"/>
    <lineage>
        <taxon>Bacteria</taxon>
        <taxon>Bacillati</taxon>
        <taxon>Bacillota</taxon>
        <taxon>Bacilli</taxon>
        <taxon>Bacillales</taxon>
        <taxon>Bacillaceae</taxon>
        <taxon>Oceanobacillus</taxon>
    </lineage>
</organism>
<accession>A0ABW4HQ24</accession>
<sequence>MKKHIVVLAIIALLFSMFQVPAVAAKPQSDTIHSGSPFDNKIIKRFDSKRAMQHISYLSEDIGPRVTGTDQEKEAARYIQQQMERYGYDVSTQEFDIANRMQGQLVTSMDDNELAIRIATGSSSTTEEGVSGAIYHAGLGEPGDFSEEVVGNIALIQRGGLSFWEKVEHATEAGAAGVIIYDNADGLVPPTPSLGDNTASIPVVAITQADGEALLEEIEGSEVTATIKISEITNQKSQNVIAVKKPKGKPSDNHDIVYVTAHYDSVPYAPGANDNASGTSVVLELARIMKGYPTDKEVRFVFFGAEEIGLVGSRYYVSQLSDNELARSTANFNLDMVGTNWEEATAMFVNVVDGAPNLVWQSANDAAERLGNDSLILFERGASDHVAFYEAGIDAANFIRREPETAALEPWYHTPFDTIDKISQDRIQEAGELIGSAIYDFVRKETPRGKKGQGVNKRVGNYLLNEEPVRNR</sequence>
<dbReference type="Pfam" id="PF04389">
    <property type="entry name" value="Peptidase_M28"/>
    <property type="match status" value="1"/>
</dbReference>
<dbReference type="InterPro" id="IPR045175">
    <property type="entry name" value="M28_fam"/>
</dbReference>
<dbReference type="SUPFAM" id="SSF53187">
    <property type="entry name" value="Zn-dependent exopeptidases"/>
    <property type="match status" value="1"/>
</dbReference>
<dbReference type="Pfam" id="PF02225">
    <property type="entry name" value="PA"/>
    <property type="match status" value="1"/>
</dbReference>
<dbReference type="PANTHER" id="PTHR12147:SF26">
    <property type="entry name" value="PEPTIDASE M28 DOMAIN-CONTAINING PROTEIN"/>
    <property type="match status" value="1"/>
</dbReference>
<evidence type="ECO:0000259" key="2">
    <source>
        <dbReference type="Pfam" id="PF02225"/>
    </source>
</evidence>
<protein>
    <submittedName>
        <fullName evidence="4">M20/M25/M40 family metallo-hydrolase</fullName>
    </submittedName>
</protein>
<dbReference type="Proteomes" id="UP001597221">
    <property type="component" value="Unassembled WGS sequence"/>
</dbReference>
<dbReference type="Gene3D" id="3.40.630.10">
    <property type="entry name" value="Zn peptidases"/>
    <property type="match status" value="1"/>
</dbReference>
<gene>
    <name evidence="4" type="ORF">ACFSBH_07205</name>
</gene>
<dbReference type="EMBL" id="JBHUDE010000035">
    <property type="protein sequence ID" value="MFD1607435.1"/>
    <property type="molecule type" value="Genomic_DNA"/>
</dbReference>
<feature type="domain" description="Peptidase M28" evidence="3">
    <location>
        <begin position="239"/>
        <end position="435"/>
    </location>
</feature>
<dbReference type="InterPro" id="IPR003137">
    <property type="entry name" value="PA_domain"/>
</dbReference>
<evidence type="ECO:0000313" key="4">
    <source>
        <dbReference type="EMBL" id="MFD1607435.1"/>
    </source>
</evidence>
<feature type="chain" id="PRO_5047148042" evidence="1">
    <location>
        <begin position="25"/>
        <end position="472"/>
    </location>
</feature>
<dbReference type="Gene3D" id="3.50.30.30">
    <property type="match status" value="1"/>
</dbReference>
<evidence type="ECO:0000259" key="3">
    <source>
        <dbReference type="Pfam" id="PF04389"/>
    </source>
</evidence>
<proteinExistence type="predicted"/>
<dbReference type="RefSeq" id="WP_379596795.1">
    <property type="nucleotide sequence ID" value="NZ_JBHUDE010000035.1"/>
</dbReference>
<keyword evidence="5" id="KW-1185">Reference proteome</keyword>
<reference evidence="5" key="1">
    <citation type="journal article" date="2019" name="Int. J. Syst. Evol. Microbiol.">
        <title>The Global Catalogue of Microorganisms (GCM) 10K type strain sequencing project: providing services to taxonomists for standard genome sequencing and annotation.</title>
        <authorList>
            <consortium name="The Broad Institute Genomics Platform"/>
            <consortium name="The Broad Institute Genome Sequencing Center for Infectious Disease"/>
            <person name="Wu L."/>
            <person name="Ma J."/>
        </authorList>
    </citation>
    <scope>NUCLEOTIDE SEQUENCE [LARGE SCALE GENOMIC DNA]</scope>
    <source>
        <strain evidence="5">CGMCC 1.12376</strain>
    </source>
</reference>
<feature type="signal peptide" evidence="1">
    <location>
        <begin position="1"/>
        <end position="24"/>
    </location>
</feature>
<name>A0ABW4HQ24_9BACI</name>